<dbReference type="InterPro" id="IPR029510">
    <property type="entry name" value="Ald_DH_CS_GLU"/>
</dbReference>
<dbReference type="Gene3D" id="3.40.309.10">
    <property type="entry name" value="Aldehyde Dehydrogenase, Chain A, domain 2"/>
    <property type="match status" value="1"/>
</dbReference>
<evidence type="ECO:0000256" key="12">
    <source>
        <dbReference type="RuleBase" id="RU003345"/>
    </source>
</evidence>
<keyword evidence="16" id="KW-1185">Reference proteome</keyword>
<sequence length="1281" mass="141212">MASASTYHEQALSKLQNPSLFLGDAFIDGKWVSKESKFVVYEPSTGTSLGQVADCNLEDFKRAIESADKAQPAYFESITAAGRGALLRKWYDLIIANKKDLATILSLENGKTYSEAEGEVVYAASFISWFAEEAPRAYGVTIPSSYARTSVFTTRQPVGVCGIITPWNFPAAMITRKVGPALAAGCSVVIKPPSETPYTCLALTKLAVEAGLPPAVIQVCPTKNREAATELATNPLVHKISFTGSTGVGKYLAKLAAGTVKKVSLELGGNAPFIVFDDADIDAAVEGAMFSKFRCSGQTCVCANLIYAQKGIAKQFTAKLIAKVAALKTGPGLDPSTTQGPLVNRAGVDKVARHIEDALSKGARIETGGAKPQSAGFFHEPTVLSGITPNMLVTSEETFGPLAPVIEFETEEEVLRLANSSEFGLAGYFFSQDVSRVMRVAHRLQVGIIGANTGKISAAESPFGGVKESGYGKEGSLYGLQEYQITKSITLSNCVTGELHHAPIVIIKAEFAIIRLGETNESTLSLRFAVELLASRVGQLSQFIADQGLSLPLAPLEDDLALTNALESVGLGNLNVIIKSPKQNVANLPLSQEELQSFTAEPVLPEDEYGGSTLTGADLQAFPVPGFNGHEQLQPDISPPSFQYSSDELYLPTFSEEVAGLDCTLQEDIGDPREHDLSPDQLWGLISDTELQYDRSSLPHPSMPSLFMNQIPGHTPGRTEENGDTGNGEVEEIEELVNQLSDRMGSLQVGSDGRVRFYGPTSHFNLLKMPAPDNLTVHRTVRKDGQNVLTRLGIDKEVSPEFEEHLISLFFAWHNPLFYVVDREIYYQERQKSRVDREESMYYSEALTNAMCCLGAAFVPRYHPDFVTYPKSVSDFFADRAKALIDIELDLPCVATIQAMVVLSGHDIGCKRDARGWLYSGMAMRLSFDLGLHIDMAPHVAEGSITTDEAELRRIVFWGTYATDHLWGFFLGRPFRINMEDVTVDKPGRHLINDRVRKWSAYGLTESCTTTAPLTDHLQLLSQYRVELCEIMAPLGHALYGWSHISKHRLQSLSRRSTDRLLKWKNELPPYLQVDLDETNAVFLPHVLLLHMQYYQAIIHIHRPWMSKHYVQPQPPHGNGYIHARNMCIDAAVAISKLLRLYEKEYTFKRMGIQAVSITCSAALMLIFATMSRPLPDNHVKGEKSEFVTFLSGCFRALEEFSLSWESAKRAQAFLTDLQRRWETRATAYHSVKRVMTPSHSRPQSRAPGPKRSRVSDSFNMTEPSIASNSTYAIRISHSES</sequence>
<dbReference type="CDD" id="cd12148">
    <property type="entry name" value="fungal_TF_MHR"/>
    <property type="match status" value="1"/>
</dbReference>
<dbReference type="GO" id="GO:0006351">
    <property type="term" value="P:DNA-templated transcription"/>
    <property type="evidence" value="ECO:0007669"/>
    <property type="project" value="InterPro"/>
</dbReference>
<evidence type="ECO:0000256" key="7">
    <source>
        <dbReference type="ARBA" id="ARBA00030806"/>
    </source>
</evidence>
<feature type="active site" evidence="11">
    <location>
        <position position="266"/>
    </location>
</feature>
<dbReference type="GO" id="GO:0003677">
    <property type="term" value="F:DNA binding"/>
    <property type="evidence" value="ECO:0007669"/>
    <property type="project" value="InterPro"/>
</dbReference>
<dbReference type="InterPro" id="IPR050740">
    <property type="entry name" value="Aldehyde_DH_Superfamily"/>
</dbReference>
<proteinExistence type="inferred from homology"/>
<dbReference type="KEGG" id="trg:TRUGW13939_01507"/>
<dbReference type="SMART" id="SM00906">
    <property type="entry name" value="Fungal_trans"/>
    <property type="match status" value="1"/>
</dbReference>
<dbReference type="SUPFAM" id="SSF53720">
    <property type="entry name" value="ALDH-like"/>
    <property type="match status" value="1"/>
</dbReference>
<dbReference type="EC" id="1.2.1.24" evidence="3"/>
<dbReference type="Pfam" id="PF00171">
    <property type="entry name" value="Aldedh"/>
    <property type="match status" value="1"/>
</dbReference>
<evidence type="ECO:0000256" key="11">
    <source>
        <dbReference type="PROSITE-ProRule" id="PRU10007"/>
    </source>
</evidence>
<dbReference type="PROSITE" id="PS00070">
    <property type="entry name" value="ALDEHYDE_DEHYDR_CYS"/>
    <property type="match status" value="1"/>
</dbReference>
<evidence type="ECO:0000256" key="3">
    <source>
        <dbReference type="ARBA" id="ARBA00013051"/>
    </source>
</evidence>
<dbReference type="EMBL" id="CP055898">
    <property type="protein sequence ID" value="QKX54421.1"/>
    <property type="molecule type" value="Genomic_DNA"/>
</dbReference>
<name>A0A7H8QLN1_TALRU</name>
<dbReference type="PANTHER" id="PTHR43353">
    <property type="entry name" value="SUCCINATE-SEMIALDEHYDE DEHYDROGENASE, MITOCHONDRIAL"/>
    <property type="match status" value="1"/>
</dbReference>
<evidence type="ECO:0000256" key="5">
    <source>
        <dbReference type="ARBA" id="ARBA00023002"/>
    </source>
</evidence>
<dbReference type="GO" id="GO:0005737">
    <property type="term" value="C:cytoplasm"/>
    <property type="evidence" value="ECO:0007669"/>
    <property type="project" value="TreeGrafter"/>
</dbReference>
<dbReference type="InterPro" id="IPR016163">
    <property type="entry name" value="Ald_DH_C"/>
</dbReference>
<evidence type="ECO:0000313" key="15">
    <source>
        <dbReference type="EMBL" id="QKX54421.1"/>
    </source>
</evidence>
<evidence type="ECO:0000256" key="2">
    <source>
        <dbReference type="ARBA" id="ARBA00009986"/>
    </source>
</evidence>
<dbReference type="PANTHER" id="PTHR43353:SF5">
    <property type="entry name" value="SUCCINATE-SEMIALDEHYDE DEHYDROGENASE, MITOCHONDRIAL"/>
    <property type="match status" value="1"/>
</dbReference>
<dbReference type="InterPro" id="IPR016161">
    <property type="entry name" value="Ald_DH/histidinol_DH"/>
</dbReference>
<evidence type="ECO:0000259" key="14">
    <source>
        <dbReference type="SMART" id="SM00906"/>
    </source>
</evidence>
<dbReference type="OrthoDB" id="2154091at2759"/>
<reference evidence="16" key="1">
    <citation type="submission" date="2020-06" db="EMBL/GenBank/DDBJ databases">
        <title>A chromosome-scale genome assembly of Talaromyces rugulosus W13939.</title>
        <authorList>
            <person name="Wang B."/>
            <person name="Guo L."/>
            <person name="Ye K."/>
            <person name="Wang L."/>
        </authorList>
    </citation>
    <scope>NUCLEOTIDE SEQUENCE [LARGE SCALE GENOMIC DNA]</scope>
    <source>
        <strain evidence="16">W13939</strain>
    </source>
</reference>
<comment type="pathway">
    <text evidence="1">Amino-acid degradation; 4-aminobutanoate degradation.</text>
</comment>
<evidence type="ECO:0000313" key="16">
    <source>
        <dbReference type="Proteomes" id="UP000509510"/>
    </source>
</evidence>
<gene>
    <name evidence="15" type="ORF">TRUGW13939_01507</name>
</gene>
<dbReference type="GO" id="GO:0009450">
    <property type="term" value="P:gamma-aminobutyric acid catabolic process"/>
    <property type="evidence" value="ECO:0007669"/>
    <property type="project" value="TreeGrafter"/>
</dbReference>
<dbReference type="GO" id="GO:0008270">
    <property type="term" value="F:zinc ion binding"/>
    <property type="evidence" value="ECO:0007669"/>
    <property type="project" value="InterPro"/>
</dbReference>
<dbReference type="GeneID" id="55989018"/>
<keyword evidence="5 12" id="KW-0560">Oxidoreductase</keyword>
<evidence type="ECO:0000256" key="9">
    <source>
        <dbReference type="ARBA" id="ARBA00052698"/>
    </source>
</evidence>
<evidence type="ECO:0000256" key="10">
    <source>
        <dbReference type="ARBA" id="ARBA00067047"/>
    </source>
</evidence>
<dbReference type="FunFam" id="3.40.605.10:FF:000005">
    <property type="entry name" value="Succinate-semialdehyde dehydrogenase I"/>
    <property type="match status" value="1"/>
</dbReference>
<dbReference type="CDD" id="cd07103">
    <property type="entry name" value="ALDH_F5_SSADH_GabD"/>
    <property type="match status" value="1"/>
</dbReference>
<evidence type="ECO:0000256" key="13">
    <source>
        <dbReference type="SAM" id="MobiDB-lite"/>
    </source>
</evidence>
<dbReference type="Proteomes" id="UP000509510">
    <property type="component" value="Chromosome I"/>
</dbReference>
<comment type="catalytic activity">
    <reaction evidence="8">
        <text>succinate semialdehyde + NADP(+) + H2O = succinate + NADPH + 2 H(+)</text>
        <dbReference type="Rhea" id="RHEA:13213"/>
        <dbReference type="ChEBI" id="CHEBI:15377"/>
        <dbReference type="ChEBI" id="CHEBI:15378"/>
        <dbReference type="ChEBI" id="CHEBI:30031"/>
        <dbReference type="ChEBI" id="CHEBI:57706"/>
        <dbReference type="ChEBI" id="CHEBI:57783"/>
        <dbReference type="ChEBI" id="CHEBI:58349"/>
        <dbReference type="EC" id="1.2.1.16"/>
    </reaction>
</comment>
<keyword evidence="6" id="KW-0539">Nucleus</keyword>
<dbReference type="InterPro" id="IPR016162">
    <property type="entry name" value="Ald_DH_N"/>
</dbReference>
<feature type="region of interest" description="Disordered" evidence="13">
    <location>
        <begin position="1233"/>
        <end position="1266"/>
    </location>
</feature>
<dbReference type="Pfam" id="PF04082">
    <property type="entry name" value="Fungal_trans"/>
    <property type="match status" value="1"/>
</dbReference>
<dbReference type="PROSITE" id="PS00687">
    <property type="entry name" value="ALDEHYDE_DEHYDR_GLU"/>
    <property type="match status" value="1"/>
</dbReference>
<evidence type="ECO:0000256" key="8">
    <source>
        <dbReference type="ARBA" id="ARBA00050387"/>
    </source>
</evidence>
<protein>
    <recommendedName>
        <fullName evidence="4">Succinate-semialdehyde dehydrogenase, mitochondrial</fullName>
        <ecNumber evidence="10">1.2.1.16</ecNumber>
        <ecNumber evidence="3">1.2.1.24</ecNumber>
    </recommendedName>
    <alternativeName>
        <fullName evidence="7">NAD(+)-dependent succinic semialdehyde dehydrogenase</fullName>
    </alternativeName>
</protein>
<dbReference type="Gene3D" id="3.40.605.10">
    <property type="entry name" value="Aldehyde Dehydrogenase, Chain A, domain 1"/>
    <property type="match status" value="1"/>
</dbReference>
<evidence type="ECO:0000256" key="4">
    <source>
        <dbReference type="ARBA" id="ARBA00019842"/>
    </source>
</evidence>
<accession>A0A7H8QLN1</accession>
<dbReference type="RefSeq" id="XP_035340600.1">
    <property type="nucleotide sequence ID" value="XM_035484707.1"/>
</dbReference>
<dbReference type="InterPro" id="IPR016160">
    <property type="entry name" value="Ald_DH_CS_CYS"/>
</dbReference>
<evidence type="ECO:0000256" key="1">
    <source>
        <dbReference type="ARBA" id="ARBA00005176"/>
    </source>
</evidence>
<dbReference type="InterPro" id="IPR007219">
    <property type="entry name" value="XnlR_reg_dom"/>
</dbReference>
<comment type="catalytic activity">
    <reaction evidence="9">
        <text>succinate semialdehyde + NAD(+) + H2O = succinate + NADH + 2 H(+)</text>
        <dbReference type="Rhea" id="RHEA:13217"/>
        <dbReference type="ChEBI" id="CHEBI:15377"/>
        <dbReference type="ChEBI" id="CHEBI:15378"/>
        <dbReference type="ChEBI" id="CHEBI:30031"/>
        <dbReference type="ChEBI" id="CHEBI:57540"/>
        <dbReference type="ChEBI" id="CHEBI:57706"/>
        <dbReference type="ChEBI" id="CHEBI:57945"/>
        <dbReference type="EC" id="1.2.1.16"/>
    </reaction>
</comment>
<dbReference type="EC" id="1.2.1.16" evidence="10"/>
<feature type="domain" description="Xylanolytic transcriptional activator regulatory" evidence="14">
    <location>
        <begin position="916"/>
        <end position="992"/>
    </location>
</feature>
<dbReference type="GO" id="GO:0004777">
    <property type="term" value="F:succinate-semialdehyde dehydrogenase (NAD+) activity"/>
    <property type="evidence" value="ECO:0007669"/>
    <property type="project" value="UniProtKB-EC"/>
</dbReference>
<dbReference type="InterPro" id="IPR015590">
    <property type="entry name" value="Aldehyde_DH_dom"/>
</dbReference>
<feature type="compositionally biased region" description="Polar residues" evidence="13">
    <location>
        <begin position="1256"/>
        <end position="1266"/>
    </location>
</feature>
<comment type="similarity">
    <text evidence="2 12">Belongs to the aldehyde dehydrogenase family.</text>
</comment>
<organism evidence="15 16">
    <name type="scientific">Talaromyces rugulosus</name>
    <name type="common">Penicillium rugulosum</name>
    <dbReference type="NCBI Taxonomy" id="121627"/>
    <lineage>
        <taxon>Eukaryota</taxon>
        <taxon>Fungi</taxon>
        <taxon>Dikarya</taxon>
        <taxon>Ascomycota</taxon>
        <taxon>Pezizomycotina</taxon>
        <taxon>Eurotiomycetes</taxon>
        <taxon>Eurotiomycetidae</taxon>
        <taxon>Eurotiales</taxon>
        <taxon>Trichocomaceae</taxon>
        <taxon>Talaromyces</taxon>
        <taxon>Talaromyces sect. Islandici</taxon>
    </lineage>
</organism>
<dbReference type="FunFam" id="3.40.309.10:FF:000004">
    <property type="entry name" value="Succinate-semialdehyde dehydrogenase I"/>
    <property type="match status" value="1"/>
</dbReference>
<evidence type="ECO:0000256" key="6">
    <source>
        <dbReference type="ARBA" id="ARBA00023242"/>
    </source>
</evidence>